<reference evidence="1" key="1">
    <citation type="submission" date="2005-08" db="EMBL/GenBank/DDBJ databases">
        <title>Complete sequence of Chlorobium chlorochromatii CaD3.</title>
        <authorList>
            <person name="Copeland A."/>
            <person name="Lucas S."/>
            <person name="Lapidus A."/>
            <person name="Barry K."/>
            <person name="Detter J.C."/>
            <person name="Glavina T."/>
            <person name="Hammon N."/>
            <person name="Israni S."/>
            <person name="Pitluck S."/>
            <person name="Bryant D."/>
            <person name="Schmutz J."/>
            <person name="Larimer F."/>
            <person name="Land M."/>
            <person name="Kyrpides N."/>
            <person name="Ivanova N."/>
            <person name="Richardson P."/>
        </authorList>
    </citation>
    <scope>NUCLEOTIDE SEQUENCE [LARGE SCALE GENOMIC DNA]</scope>
    <source>
        <strain evidence="1">CaD3</strain>
    </source>
</reference>
<dbReference type="InterPro" id="IPR013406">
    <property type="entry name" value="CHP02574_addiction_mod"/>
</dbReference>
<gene>
    <name evidence="1" type="ordered locus">Cag_0304</name>
</gene>
<dbReference type="Pfam" id="PF09720">
    <property type="entry name" value="Unstab_antitox"/>
    <property type="match status" value="1"/>
</dbReference>
<sequence length="72" mass="8332">MNALVEDIKKLPVVERIELVEEIWNSIPQCSLELSAEECTELHRRYAAHQAHPSTAITWEEVRSKMLSTSQR</sequence>
<dbReference type="NCBIfam" id="TIGR02574">
    <property type="entry name" value="stabl_TIGR02574"/>
    <property type="match status" value="1"/>
</dbReference>
<accession>Q3ATU5</accession>
<evidence type="ECO:0000313" key="1">
    <source>
        <dbReference type="EMBL" id="ABB27580.1"/>
    </source>
</evidence>
<dbReference type="OrthoDB" id="1524962at2"/>
<dbReference type="HOGENOM" id="CLU_185169_1_1_10"/>
<dbReference type="EMBL" id="CP000108">
    <property type="protein sequence ID" value="ABB27580.1"/>
    <property type="molecule type" value="Genomic_DNA"/>
</dbReference>
<dbReference type="KEGG" id="cch:Cag_0304"/>
<dbReference type="AlphaFoldDB" id="Q3ATU5"/>
<protein>
    <recommendedName>
        <fullName evidence="2">Addiction module component, TIGR02574 family</fullName>
    </recommendedName>
</protein>
<name>Q3ATU5_CHLCH</name>
<organism evidence="1">
    <name type="scientific">Chlorobium chlorochromatii (strain CaD3)</name>
    <dbReference type="NCBI Taxonomy" id="340177"/>
    <lineage>
        <taxon>Bacteria</taxon>
        <taxon>Pseudomonadati</taxon>
        <taxon>Chlorobiota</taxon>
        <taxon>Chlorobiia</taxon>
        <taxon>Chlorobiales</taxon>
        <taxon>Chlorobiaceae</taxon>
        <taxon>Chlorobium/Pelodictyon group</taxon>
        <taxon>Chlorobium</taxon>
    </lineage>
</organism>
<evidence type="ECO:0008006" key="2">
    <source>
        <dbReference type="Google" id="ProtNLM"/>
    </source>
</evidence>
<proteinExistence type="predicted"/>